<gene>
    <name evidence="2" type="ORF">JCM31185_03560</name>
</gene>
<comment type="caution">
    <text evidence="2">The sequence shown here is derived from an EMBL/GenBank/DDBJ whole genome shotgun (WGS) entry which is preliminary data.</text>
</comment>
<protein>
    <submittedName>
        <fullName evidence="2">Ethanolamine utilization protein EutQ</fullName>
    </submittedName>
</protein>
<sequence length="315" mass="34975">MKRFKILITTLLVVATAVAGLASWWLFQSNQVSINAQTRPSTMKKIRKRPAKSKSVRLVALGDSLTQGVGDQRKQGGYVGQIRQQLIKKDHLAVTTSNYGKAGDRSDQIQARLTASSAMQKKVKSADAIVMTVGGNDLMQGFQAATADGSTSIAKMDTAVANTQRTYAAKLTSLLTQVRSLNPTAPIFLFSIYNPVYVYFANVPQLNVYINEFNQTTKSVGKPFARLYFMDINQRLSYGQFDTVEKRAALATKDAQVNKNGVNGQTVEKSLMTNPDGELNKYLSPADHFHPNYTGYTQMTNVLYKTMQQHQQWRP</sequence>
<dbReference type="Proteomes" id="UP001628078">
    <property type="component" value="Unassembled WGS sequence"/>
</dbReference>
<dbReference type="Gene3D" id="3.40.50.1110">
    <property type="entry name" value="SGNH hydrolase"/>
    <property type="match status" value="1"/>
</dbReference>
<organism evidence="2 3">
    <name type="scientific">Furfurilactobacillus curtus</name>
    <dbReference type="NCBI Taxonomy" id="1746200"/>
    <lineage>
        <taxon>Bacteria</taxon>
        <taxon>Bacillati</taxon>
        <taxon>Bacillota</taxon>
        <taxon>Bacilli</taxon>
        <taxon>Lactobacillales</taxon>
        <taxon>Lactobacillaceae</taxon>
        <taxon>Furfurilactobacillus</taxon>
    </lineage>
</organism>
<dbReference type="CDD" id="cd04506">
    <property type="entry name" value="SGNH_hydrolase_YpmR_like"/>
    <property type="match status" value="1"/>
</dbReference>
<name>A0ABQ5JQQ1_9LACO</name>
<dbReference type="RefSeq" id="WP_407882331.1">
    <property type="nucleotide sequence ID" value="NZ_BQXO01000001.1"/>
</dbReference>
<dbReference type="InterPro" id="IPR051532">
    <property type="entry name" value="Ester_Hydrolysis_Enzymes"/>
</dbReference>
<dbReference type="InterPro" id="IPR013830">
    <property type="entry name" value="SGNH_hydro"/>
</dbReference>
<reference evidence="2 3" key="1">
    <citation type="submission" date="2022-03" db="EMBL/GenBank/DDBJ databases">
        <title>Draft genome sequence of Furfurilactobacillus curtus JCM 31185.</title>
        <authorList>
            <person name="Suzuki S."/>
            <person name="Endo A."/>
            <person name="Kajikawa A."/>
        </authorList>
    </citation>
    <scope>NUCLEOTIDE SEQUENCE [LARGE SCALE GENOMIC DNA]</scope>
    <source>
        <strain evidence="2 3">JCM 31185</strain>
    </source>
</reference>
<evidence type="ECO:0000259" key="1">
    <source>
        <dbReference type="Pfam" id="PF13472"/>
    </source>
</evidence>
<dbReference type="PANTHER" id="PTHR30383">
    <property type="entry name" value="THIOESTERASE 1/PROTEASE 1/LYSOPHOSPHOLIPASE L1"/>
    <property type="match status" value="1"/>
</dbReference>
<proteinExistence type="predicted"/>
<keyword evidence="3" id="KW-1185">Reference proteome</keyword>
<feature type="domain" description="SGNH hydrolase-type esterase" evidence="1">
    <location>
        <begin position="60"/>
        <end position="296"/>
    </location>
</feature>
<dbReference type="SUPFAM" id="SSF52266">
    <property type="entry name" value="SGNH hydrolase"/>
    <property type="match status" value="1"/>
</dbReference>
<accession>A0ABQ5JQQ1</accession>
<dbReference type="Pfam" id="PF13472">
    <property type="entry name" value="Lipase_GDSL_2"/>
    <property type="match status" value="1"/>
</dbReference>
<dbReference type="EMBL" id="BQXO01000001">
    <property type="protein sequence ID" value="GKT05067.1"/>
    <property type="molecule type" value="Genomic_DNA"/>
</dbReference>
<evidence type="ECO:0000313" key="2">
    <source>
        <dbReference type="EMBL" id="GKT05067.1"/>
    </source>
</evidence>
<dbReference type="InterPro" id="IPR036514">
    <property type="entry name" value="SGNH_hydro_sf"/>
</dbReference>
<dbReference type="PANTHER" id="PTHR30383:SF27">
    <property type="entry name" value="SPORE GERMINATION LIPASE LIPC"/>
    <property type="match status" value="1"/>
</dbReference>
<evidence type="ECO:0000313" key="3">
    <source>
        <dbReference type="Proteomes" id="UP001628078"/>
    </source>
</evidence>